<dbReference type="GO" id="GO:0003677">
    <property type="term" value="F:DNA binding"/>
    <property type="evidence" value="ECO:0007669"/>
    <property type="project" value="InterPro"/>
</dbReference>
<dbReference type="SUPFAM" id="SSF46955">
    <property type="entry name" value="Putative DNA-binding domain"/>
    <property type="match status" value="1"/>
</dbReference>
<dbReference type="Proteomes" id="UP000551501">
    <property type="component" value="Unassembled WGS sequence"/>
</dbReference>
<dbReference type="InterPro" id="IPR010093">
    <property type="entry name" value="SinI_DNA-bd"/>
</dbReference>
<dbReference type="RefSeq" id="WP_183372130.1">
    <property type="nucleotide sequence ID" value="NZ_BAABHL010000126.1"/>
</dbReference>
<dbReference type="InterPro" id="IPR009061">
    <property type="entry name" value="DNA-bd_dom_put_sf"/>
</dbReference>
<evidence type="ECO:0000313" key="2">
    <source>
        <dbReference type="EMBL" id="MBB4137251.1"/>
    </source>
</evidence>
<name>A0A840F056_9ACTN</name>
<dbReference type="EMBL" id="JACIFP010000001">
    <property type="protein sequence ID" value="MBB4137251.1"/>
    <property type="molecule type" value="Genomic_DNA"/>
</dbReference>
<dbReference type="Pfam" id="PF12728">
    <property type="entry name" value="HTH_17"/>
    <property type="match status" value="1"/>
</dbReference>
<reference evidence="2 3" key="1">
    <citation type="submission" date="2020-08" db="EMBL/GenBank/DDBJ databases">
        <title>Sequencing the genomes of 1000 actinobacteria strains.</title>
        <authorList>
            <person name="Klenk H.-P."/>
        </authorList>
    </citation>
    <scope>NUCLEOTIDE SEQUENCE [LARGE SCALE GENOMIC DNA]</scope>
    <source>
        <strain evidence="2 3">DSM 45298</strain>
    </source>
</reference>
<sequence>MSAYIDFLTIAAAAERRGVHHTTIRRWVREGLLPAVRLGDGSLRVNPTDLDAVRQPERVNPRAGDTSATLRAIASLSGGLIEDLGVDGGAHRWRITPVAGAPLLIEQELSVAA</sequence>
<keyword evidence="3" id="KW-1185">Reference proteome</keyword>
<dbReference type="Gene3D" id="1.10.1660.10">
    <property type="match status" value="1"/>
</dbReference>
<accession>A0A840F056</accession>
<organism evidence="2 3">
    <name type="scientific">Gordonia humi</name>
    <dbReference type="NCBI Taxonomy" id="686429"/>
    <lineage>
        <taxon>Bacteria</taxon>
        <taxon>Bacillati</taxon>
        <taxon>Actinomycetota</taxon>
        <taxon>Actinomycetes</taxon>
        <taxon>Mycobacteriales</taxon>
        <taxon>Gordoniaceae</taxon>
        <taxon>Gordonia</taxon>
    </lineage>
</organism>
<comment type="caution">
    <text evidence="2">The sequence shown here is derived from an EMBL/GenBank/DDBJ whole genome shotgun (WGS) entry which is preliminary data.</text>
</comment>
<proteinExistence type="predicted"/>
<feature type="domain" description="Helix-turn-helix" evidence="1">
    <location>
        <begin position="7"/>
        <end position="52"/>
    </location>
</feature>
<evidence type="ECO:0000313" key="3">
    <source>
        <dbReference type="Proteomes" id="UP000551501"/>
    </source>
</evidence>
<evidence type="ECO:0000259" key="1">
    <source>
        <dbReference type="Pfam" id="PF12728"/>
    </source>
</evidence>
<protein>
    <submittedName>
        <fullName evidence="2">Excisionase family DNA binding protein</fullName>
    </submittedName>
</protein>
<dbReference type="NCBIfam" id="TIGR01764">
    <property type="entry name" value="excise"/>
    <property type="match status" value="1"/>
</dbReference>
<gene>
    <name evidence="2" type="ORF">BKA16_003803</name>
</gene>
<dbReference type="AlphaFoldDB" id="A0A840F056"/>
<dbReference type="InterPro" id="IPR041657">
    <property type="entry name" value="HTH_17"/>
</dbReference>